<proteinExistence type="predicted"/>
<protein>
    <submittedName>
        <fullName evidence="2">Uncharacterized protein</fullName>
    </submittedName>
</protein>
<dbReference type="InterPro" id="IPR011990">
    <property type="entry name" value="TPR-like_helical_dom_sf"/>
</dbReference>
<feature type="non-terminal residue" evidence="2">
    <location>
        <position position="1"/>
    </location>
</feature>
<dbReference type="EMBL" id="CATQJA010002609">
    <property type="protein sequence ID" value="CAJ0572915.1"/>
    <property type="molecule type" value="Genomic_DNA"/>
</dbReference>
<evidence type="ECO:0000313" key="3">
    <source>
        <dbReference type="Proteomes" id="UP001177023"/>
    </source>
</evidence>
<dbReference type="Gene3D" id="1.25.40.20">
    <property type="entry name" value="Ankyrin repeat-containing domain"/>
    <property type="match status" value="1"/>
</dbReference>
<feature type="repeat" description="ANK" evidence="1">
    <location>
        <begin position="72"/>
        <end position="104"/>
    </location>
</feature>
<evidence type="ECO:0000256" key="1">
    <source>
        <dbReference type="PROSITE-ProRule" id="PRU00023"/>
    </source>
</evidence>
<gene>
    <name evidence="2" type="ORF">MSPICULIGERA_LOCUS11289</name>
</gene>
<dbReference type="PANTHER" id="PTHR21581">
    <property type="entry name" value="D-ALANYL-D-ALANINE CARBOXYPEPTIDASE"/>
    <property type="match status" value="1"/>
</dbReference>
<dbReference type="GO" id="GO:0030008">
    <property type="term" value="C:TRAPP complex"/>
    <property type="evidence" value="ECO:0007669"/>
    <property type="project" value="TreeGrafter"/>
</dbReference>
<dbReference type="SMART" id="SM00248">
    <property type="entry name" value="ANK"/>
    <property type="match status" value="3"/>
</dbReference>
<dbReference type="PROSITE" id="PS50297">
    <property type="entry name" value="ANK_REP_REGION"/>
    <property type="match status" value="2"/>
</dbReference>
<sequence length="500" mass="56216">MAKQSVRMASKLLWAVENGDLDVVRENVNRKNVDDVVKAGRNSMHMACDYGQLEVVKYLIENGGNVNLADQHGITPLLYAIWENHIEVAKLLMAKGANRNVKSPLNEPLLDCATSDEMKDLLRKFMTNDQILDYWPASARLTKALGENRTERIQWTLPGIKQGFKTDEIPQDAGESLQKINTAPTERELIDGLLGLIKKCYLELALWQTSEILAKNGHGLGTVGQPKTTKAFVYKIWSVRFQLLWGLKKYTELADEMQPFEELDAPDLYYQYFADNAGRIGSMVPFAFRLIHSEILRFTPYPWNSMPRISALEEDVEKILNEYARTENLEAYKIWKKRKNLVLMVKCRTLYHLGSYQNAMGAARQLSDGADSDEEKAEVERAIVRMAIATGDEKTLESVLEKAVGLSQSDVVFHKALRAIFHGNFAHAMDHLKKAVDAGDNRNKVLNTLALCHLYSGNPKAGIQFLEKITHPSESAKTNLTSLTGVCSSTIVKSLTSPRL</sequence>
<name>A0AA36CQF5_9BILA</name>
<dbReference type="SUPFAM" id="SSF48403">
    <property type="entry name" value="Ankyrin repeat"/>
    <property type="match status" value="1"/>
</dbReference>
<evidence type="ECO:0000313" key="2">
    <source>
        <dbReference type="EMBL" id="CAJ0572915.1"/>
    </source>
</evidence>
<dbReference type="PROSITE" id="PS50088">
    <property type="entry name" value="ANK_REPEAT"/>
    <property type="match status" value="2"/>
</dbReference>
<dbReference type="AlphaFoldDB" id="A0AA36CQF5"/>
<dbReference type="Gene3D" id="1.25.40.10">
    <property type="entry name" value="Tetratricopeptide repeat domain"/>
    <property type="match status" value="1"/>
</dbReference>
<dbReference type="SUPFAM" id="SSF48452">
    <property type="entry name" value="TPR-like"/>
    <property type="match status" value="1"/>
</dbReference>
<keyword evidence="3" id="KW-1185">Reference proteome</keyword>
<reference evidence="2" key="1">
    <citation type="submission" date="2023-06" db="EMBL/GenBank/DDBJ databases">
        <authorList>
            <person name="Delattre M."/>
        </authorList>
    </citation>
    <scope>NUCLEOTIDE SEQUENCE</scope>
    <source>
        <strain evidence="2">AF72</strain>
    </source>
</reference>
<dbReference type="InterPro" id="IPR036770">
    <property type="entry name" value="Ankyrin_rpt-contain_sf"/>
</dbReference>
<comment type="caution">
    <text evidence="2">The sequence shown here is derived from an EMBL/GenBank/DDBJ whole genome shotgun (WGS) entry which is preliminary data.</text>
</comment>
<organism evidence="2 3">
    <name type="scientific">Mesorhabditis spiculigera</name>
    <dbReference type="NCBI Taxonomy" id="96644"/>
    <lineage>
        <taxon>Eukaryota</taxon>
        <taxon>Metazoa</taxon>
        <taxon>Ecdysozoa</taxon>
        <taxon>Nematoda</taxon>
        <taxon>Chromadorea</taxon>
        <taxon>Rhabditida</taxon>
        <taxon>Rhabditina</taxon>
        <taxon>Rhabditomorpha</taxon>
        <taxon>Rhabditoidea</taxon>
        <taxon>Rhabditidae</taxon>
        <taxon>Mesorhabditinae</taxon>
        <taxon>Mesorhabditis</taxon>
    </lineage>
</organism>
<keyword evidence="1" id="KW-0040">ANK repeat</keyword>
<dbReference type="GO" id="GO:0005794">
    <property type="term" value="C:Golgi apparatus"/>
    <property type="evidence" value="ECO:0007669"/>
    <property type="project" value="TreeGrafter"/>
</dbReference>
<dbReference type="Pfam" id="PF12796">
    <property type="entry name" value="Ank_2"/>
    <property type="match status" value="1"/>
</dbReference>
<dbReference type="InterPro" id="IPR002110">
    <property type="entry name" value="Ankyrin_rpt"/>
</dbReference>
<accession>A0AA36CQF5</accession>
<dbReference type="Proteomes" id="UP001177023">
    <property type="component" value="Unassembled WGS sequence"/>
</dbReference>
<feature type="repeat" description="ANK" evidence="1">
    <location>
        <begin position="39"/>
        <end position="71"/>
    </location>
</feature>
<dbReference type="PANTHER" id="PTHR21581:SF6">
    <property type="entry name" value="TRAFFICKING PROTEIN PARTICLE COMPLEX SUBUNIT 12"/>
    <property type="match status" value="1"/>
</dbReference>